<evidence type="ECO:0008006" key="4">
    <source>
        <dbReference type="Google" id="ProtNLM"/>
    </source>
</evidence>
<organism evidence="2 3">
    <name type="scientific">Pleomassaria siparia CBS 279.74</name>
    <dbReference type="NCBI Taxonomy" id="1314801"/>
    <lineage>
        <taxon>Eukaryota</taxon>
        <taxon>Fungi</taxon>
        <taxon>Dikarya</taxon>
        <taxon>Ascomycota</taxon>
        <taxon>Pezizomycotina</taxon>
        <taxon>Dothideomycetes</taxon>
        <taxon>Pleosporomycetidae</taxon>
        <taxon>Pleosporales</taxon>
        <taxon>Pleomassariaceae</taxon>
        <taxon>Pleomassaria</taxon>
    </lineage>
</organism>
<evidence type="ECO:0000313" key="3">
    <source>
        <dbReference type="Proteomes" id="UP000799428"/>
    </source>
</evidence>
<sequence length="87" mass="9590">MPPCLCHPTHATLSTPLFFFVAPFSHCAANVDPISWLQPASIGIAHAMIPESFRFLLPISPLHRTKYYGCAPCTTRRQTVCNAVHSP</sequence>
<keyword evidence="3" id="KW-1185">Reference proteome</keyword>
<feature type="signal peptide" evidence="1">
    <location>
        <begin position="1"/>
        <end position="29"/>
    </location>
</feature>
<keyword evidence="1" id="KW-0732">Signal</keyword>
<accession>A0A6G1KQT5</accession>
<dbReference type="AlphaFoldDB" id="A0A6G1KQT5"/>
<evidence type="ECO:0000256" key="1">
    <source>
        <dbReference type="SAM" id="SignalP"/>
    </source>
</evidence>
<feature type="chain" id="PRO_5026157377" description="Secreted protein" evidence="1">
    <location>
        <begin position="30"/>
        <end position="87"/>
    </location>
</feature>
<name>A0A6G1KQT5_9PLEO</name>
<dbReference type="Proteomes" id="UP000799428">
    <property type="component" value="Unassembled WGS sequence"/>
</dbReference>
<evidence type="ECO:0000313" key="2">
    <source>
        <dbReference type="EMBL" id="KAF2715170.1"/>
    </source>
</evidence>
<reference evidence="2" key="1">
    <citation type="journal article" date="2020" name="Stud. Mycol.">
        <title>101 Dothideomycetes genomes: a test case for predicting lifestyles and emergence of pathogens.</title>
        <authorList>
            <person name="Haridas S."/>
            <person name="Albert R."/>
            <person name="Binder M."/>
            <person name="Bloem J."/>
            <person name="Labutti K."/>
            <person name="Salamov A."/>
            <person name="Andreopoulos B."/>
            <person name="Baker S."/>
            <person name="Barry K."/>
            <person name="Bills G."/>
            <person name="Bluhm B."/>
            <person name="Cannon C."/>
            <person name="Castanera R."/>
            <person name="Culley D."/>
            <person name="Daum C."/>
            <person name="Ezra D."/>
            <person name="Gonzalez J."/>
            <person name="Henrissat B."/>
            <person name="Kuo A."/>
            <person name="Liang C."/>
            <person name="Lipzen A."/>
            <person name="Lutzoni F."/>
            <person name="Magnuson J."/>
            <person name="Mondo S."/>
            <person name="Nolan M."/>
            <person name="Ohm R."/>
            <person name="Pangilinan J."/>
            <person name="Park H.-J."/>
            <person name="Ramirez L."/>
            <person name="Alfaro M."/>
            <person name="Sun H."/>
            <person name="Tritt A."/>
            <person name="Yoshinaga Y."/>
            <person name="Zwiers L.-H."/>
            <person name="Turgeon B."/>
            <person name="Goodwin S."/>
            <person name="Spatafora J."/>
            <person name="Crous P."/>
            <person name="Grigoriev I."/>
        </authorList>
    </citation>
    <scope>NUCLEOTIDE SEQUENCE</scope>
    <source>
        <strain evidence="2">CBS 279.74</strain>
    </source>
</reference>
<dbReference type="EMBL" id="MU005764">
    <property type="protein sequence ID" value="KAF2715170.1"/>
    <property type="molecule type" value="Genomic_DNA"/>
</dbReference>
<proteinExistence type="predicted"/>
<protein>
    <recommendedName>
        <fullName evidence="4">Secreted protein</fullName>
    </recommendedName>
</protein>
<gene>
    <name evidence="2" type="ORF">K504DRAFT_20461</name>
</gene>